<proteinExistence type="predicted"/>
<name>A0ABR9XUL9_9CHLB</name>
<sequence length="384" mass="43052">MTHVPATVSVLHWAAERASLTDTELEARFRKWSLWLSGEATPTLRQLEDFARLTHTPFGYFFLPAPPDLSLPVADYRTFRDASLREPSSELLDVIFLCQQRQEWFREYSLIQGLPRLSFVGSASPDDSPVEVARTLRTVLSLSFEERAALSTLTDALRQLVQKAESAGVLVMASSIVGSNSHRKLDVQEFRGFVLTDDLAPLVFLNAADSKAAQMFTLAHELAHVWVGISGLSDPDAGRIPALDLERWCNKVAAELLIPVADLREVHDPALPVQEEMQRLARVFKVSTLVVLRRLFDSGLIDHSTLVRCYRDEVAHINALERDKKADGGDYYRTLGVRASRRFSRAIVASTMEGHTLFRDAFRLLGMRKSATFFKAARELGVMP</sequence>
<evidence type="ECO:0000313" key="2">
    <source>
        <dbReference type="EMBL" id="MBF0637716.1"/>
    </source>
</evidence>
<dbReference type="Pfam" id="PF06114">
    <property type="entry name" value="Peptidase_M78"/>
    <property type="match status" value="1"/>
</dbReference>
<dbReference type="RefSeq" id="WP_175187901.1">
    <property type="nucleotide sequence ID" value="NZ_JABVZQ010000031.1"/>
</dbReference>
<dbReference type="EMBL" id="JADGII010000048">
    <property type="protein sequence ID" value="MBF0637716.1"/>
    <property type="molecule type" value="Genomic_DNA"/>
</dbReference>
<protein>
    <submittedName>
        <fullName evidence="2">ImmA/IrrE family metallo-endopeptidase</fullName>
    </submittedName>
</protein>
<keyword evidence="3" id="KW-1185">Reference proteome</keyword>
<evidence type="ECO:0000259" key="1">
    <source>
        <dbReference type="Pfam" id="PF06114"/>
    </source>
</evidence>
<feature type="domain" description="IrrE N-terminal-like" evidence="1">
    <location>
        <begin position="164"/>
        <end position="295"/>
    </location>
</feature>
<dbReference type="Gene3D" id="1.10.10.2910">
    <property type="match status" value="1"/>
</dbReference>
<dbReference type="PANTHER" id="PTHR43236:SF2">
    <property type="entry name" value="BLL0069 PROTEIN"/>
    <property type="match status" value="1"/>
</dbReference>
<comment type="caution">
    <text evidence="2">The sequence shown here is derived from an EMBL/GenBank/DDBJ whole genome shotgun (WGS) entry which is preliminary data.</text>
</comment>
<dbReference type="PANTHER" id="PTHR43236">
    <property type="entry name" value="ANTITOXIN HIGA1"/>
    <property type="match status" value="1"/>
</dbReference>
<reference evidence="2 3" key="1">
    <citation type="journal article" date="2020" name="Microorganisms">
        <title>Simultaneous Genome Sequencing of Prosthecochloris ethylica and Desulfuromonas acetoxidans within a Syntrophic Mixture Reveals Unique Pili and Protein Interactions.</title>
        <authorList>
            <person name="Kyndt J.A."/>
            <person name="Van Beeumen J.J."/>
            <person name="Meyer T.E."/>
        </authorList>
    </citation>
    <scope>NUCLEOTIDE SEQUENCE [LARGE SCALE GENOMIC DNA]</scope>
    <source>
        <strain evidence="2 3">N3</strain>
    </source>
</reference>
<dbReference type="Proteomes" id="UP000619838">
    <property type="component" value="Unassembled WGS sequence"/>
</dbReference>
<dbReference type="InterPro" id="IPR052345">
    <property type="entry name" value="Rad_response_metalloprotease"/>
</dbReference>
<evidence type="ECO:0000313" key="3">
    <source>
        <dbReference type="Proteomes" id="UP000619838"/>
    </source>
</evidence>
<organism evidence="2 3">
    <name type="scientific">Prosthecochloris ethylica</name>
    <dbReference type="NCBI Taxonomy" id="2743976"/>
    <lineage>
        <taxon>Bacteria</taxon>
        <taxon>Pseudomonadati</taxon>
        <taxon>Chlorobiota</taxon>
        <taxon>Chlorobiia</taxon>
        <taxon>Chlorobiales</taxon>
        <taxon>Chlorobiaceae</taxon>
        <taxon>Prosthecochloris</taxon>
    </lineage>
</organism>
<dbReference type="InterPro" id="IPR010359">
    <property type="entry name" value="IrrE_HExxH"/>
</dbReference>
<accession>A0ABR9XUL9</accession>
<gene>
    <name evidence="2" type="ORF">INT08_11140</name>
</gene>